<gene>
    <name evidence="1" type="ORF">BUFA31_01830</name>
</gene>
<comment type="caution">
    <text evidence="1">The sequence shown here is derived from an EMBL/GenBank/DDBJ whole genome shotgun (WGS) entry which is preliminary data.</text>
</comment>
<dbReference type="EMBL" id="BLYJ01000002">
    <property type="protein sequence ID" value="GFO87019.1"/>
    <property type="molecule type" value="Genomic_DNA"/>
</dbReference>
<organism evidence="1 2">
    <name type="scientific">Butyricicoccus faecihominis</name>
    <dbReference type="NCBI Taxonomy" id="1712515"/>
    <lineage>
        <taxon>Bacteria</taxon>
        <taxon>Bacillati</taxon>
        <taxon>Bacillota</taxon>
        <taxon>Clostridia</taxon>
        <taxon>Eubacteriales</taxon>
        <taxon>Butyricicoccaceae</taxon>
        <taxon>Butyricicoccus</taxon>
    </lineage>
</organism>
<protein>
    <recommendedName>
        <fullName evidence="3">Mucin-5AC</fullName>
    </recommendedName>
</protein>
<evidence type="ECO:0000313" key="1">
    <source>
        <dbReference type="EMBL" id="GFO87019.1"/>
    </source>
</evidence>
<dbReference type="RefSeq" id="WP_188886426.1">
    <property type="nucleotide sequence ID" value="NZ_BLYJ01000002.1"/>
</dbReference>
<evidence type="ECO:0000313" key="2">
    <source>
        <dbReference type="Proteomes" id="UP000620147"/>
    </source>
</evidence>
<name>A0ABQ1DWB8_9FIRM</name>
<dbReference type="Proteomes" id="UP000620147">
    <property type="component" value="Unassembled WGS sequence"/>
</dbReference>
<accession>A0ABQ1DWB8</accession>
<proteinExistence type="predicted"/>
<evidence type="ECO:0008006" key="3">
    <source>
        <dbReference type="Google" id="ProtNLM"/>
    </source>
</evidence>
<sequence>MKKISQIETGGRFLYGGVEWVKLYAGDGTVAISAEPVFERAFDEDNKNDWRSSSLRRELNGAFLDALVAEGADRAAFLDWESDLTADDGMTDYGTATDKIALLSDKLYRMFRGIIPRVDAWCWNLTPWTCEASNSYYVRIVYSSGAMDWGNAYFGYIGVRPLCYLKSEILVSVPGEDDEEKSVEVAEEDRAQLVLIASDRILNALNEYPVEVWGEALGAAVASLFTSKQDAAQIAQEDKDKAAEV</sequence>
<keyword evidence="2" id="KW-1185">Reference proteome</keyword>
<reference evidence="1 2" key="1">
    <citation type="submission" date="2020-06" db="EMBL/GenBank/DDBJ databases">
        <title>Characterization of fructooligosaccharide metabolism and fructooligosaccharide-degrading enzymes in human commensal butyrate producers.</title>
        <authorList>
            <person name="Tanno H."/>
            <person name="Fujii T."/>
            <person name="Hirano K."/>
            <person name="Maeno S."/>
            <person name="Tonozuka T."/>
            <person name="Sakamoto M."/>
            <person name="Ohkuma M."/>
            <person name="Tochio T."/>
            <person name="Endo A."/>
        </authorList>
    </citation>
    <scope>NUCLEOTIDE SEQUENCE [LARGE SCALE GENOMIC DNA]</scope>
    <source>
        <strain evidence="1 2">JCM 31056</strain>
    </source>
</reference>